<feature type="domain" description="Chitin-binding type-1" evidence="6">
    <location>
        <begin position="92"/>
        <end position="155"/>
    </location>
</feature>
<dbReference type="GO" id="GO:0008061">
    <property type="term" value="F:chitin binding"/>
    <property type="evidence" value="ECO:0007669"/>
    <property type="project" value="UniProtKB-UniRule"/>
</dbReference>
<dbReference type="AlphaFoldDB" id="A0A8K0L5K9"/>
<proteinExistence type="predicted"/>
<keyword evidence="1 3" id="KW-0147">Chitin-binding</keyword>
<dbReference type="PROSITE" id="PS50941">
    <property type="entry name" value="CHIT_BIND_I_2"/>
    <property type="match status" value="1"/>
</dbReference>
<feature type="chain" id="PRO_5035467066" description="LysM domain-containing protein" evidence="5">
    <location>
        <begin position="18"/>
        <end position="308"/>
    </location>
</feature>
<dbReference type="EMBL" id="JAESVG020000004">
    <property type="protein sequence ID" value="KAG8628101.1"/>
    <property type="molecule type" value="Genomic_DNA"/>
</dbReference>
<feature type="disulfide bond" evidence="3">
    <location>
        <begin position="149"/>
        <end position="153"/>
    </location>
</feature>
<dbReference type="InterPro" id="IPR017853">
    <property type="entry name" value="GH"/>
</dbReference>
<dbReference type="PANTHER" id="PTHR47700">
    <property type="entry name" value="V CHITINASE, PUTATIVE (AFU_ORTHOLOGUE AFUA_6G13720)-RELATED"/>
    <property type="match status" value="1"/>
</dbReference>
<dbReference type="PROSITE" id="PS51782">
    <property type="entry name" value="LYSM"/>
    <property type="match status" value="1"/>
</dbReference>
<feature type="signal peptide" evidence="5">
    <location>
        <begin position="1"/>
        <end position="17"/>
    </location>
</feature>
<feature type="disulfide bond" evidence="3">
    <location>
        <begin position="116"/>
        <end position="128"/>
    </location>
</feature>
<dbReference type="OrthoDB" id="73875at2759"/>
<dbReference type="CDD" id="cd00118">
    <property type="entry name" value="LysM"/>
    <property type="match status" value="1"/>
</dbReference>
<evidence type="ECO:0000256" key="5">
    <source>
        <dbReference type="SAM" id="SignalP"/>
    </source>
</evidence>
<dbReference type="InterPro" id="IPR001002">
    <property type="entry name" value="Chitin-bd_1"/>
</dbReference>
<sequence length="308" mass="32791">MHISLTSLAVLATSAAATTLYPRQSNSIACSVYKVVPGDSCGAISGRSNVTVAQLETYNKGTWGWLGCSALQAGINMCISPGQPPLPASVPGTVCGPLMEGSVLKPGQKLEDLNPCPLNACCSAFGYCGITPEHCTLPPAGAAPGSSGCISNCGTNITNNNVAPASFRKIAYFQGDNAKRPCLNMDVTEISQVRYNHIHYSFALLTPSFDVNISAITSQFERFKGMKKHKRILTFGGWTFSPAERSMDTHHQVLAQAPAQVRAHQAQAPLQTPRSPRQPTAKRSSLSARKSTNASKSSRLPIFHSISQ</sequence>
<evidence type="ECO:0000313" key="8">
    <source>
        <dbReference type="EMBL" id="KAG8628101.1"/>
    </source>
</evidence>
<keyword evidence="9" id="KW-1185">Reference proteome</keyword>
<comment type="caution">
    <text evidence="3">Lacks conserved residue(s) required for the propagation of feature annotation.</text>
</comment>
<dbReference type="SMART" id="SM00270">
    <property type="entry name" value="ChtBD1"/>
    <property type="match status" value="1"/>
</dbReference>
<evidence type="ECO:0000256" key="3">
    <source>
        <dbReference type="PROSITE-ProRule" id="PRU00261"/>
    </source>
</evidence>
<dbReference type="SUPFAM" id="SSF57016">
    <property type="entry name" value="Plant lectins/antimicrobial peptides"/>
    <property type="match status" value="1"/>
</dbReference>
<feature type="domain" description="LysM" evidence="7">
    <location>
        <begin position="31"/>
        <end position="79"/>
    </location>
</feature>
<dbReference type="Gene3D" id="3.30.60.10">
    <property type="entry name" value="Endochitinase-like"/>
    <property type="match status" value="1"/>
</dbReference>
<comment type="caution">
    <text evidence="8">The sequence shown here is derived from an EMBL/GenBank/DDBJ whole genome shotgun (WGS) entry which is preliminary data.</text>
</comment>
<dbReference type="CDD" id="cd00035">
    <property type="entry name" value="ChtBD1"/>
    <property type="match status" value="1"/>
</dbReference>
<name>A0A8K0L5K9_9PEZI</name>
<evidence type="ECO:0000313" key="9">
    <source>
        <dbReference type="Proteomes" id="UP000809789"/>
    </source>
</evidence>
<feature type="disulfide bond" evidence="3">
    <location>
        <begin position="121"/>
        <end position="135"/>
    </location>
</feature>
<keyword evidence="5" id="KW-0732">Signal</keyword>
<evidence type="ECO:0000259" key="6">
    <source>
        <dbReference type="PROSITE" id="PS50941"/>
    </source>
</evidence>
<dbReference type="InterPro" id="IPR036779">
    <property type="entry name" value="LysM_dom_sf"/>
</dbReference>
<dbReference type="InterPro" id="IPR053214">
    <property type="entry name" value="LysM12-like"/>
</dbReference>
<feature type="compositionally biased region" description="Polar residues" evidence="4">
    <location>
        <begin position="268"/>
        <end position="298"/>
    </location>
</feature>
<dbReference type="SUPFAM" id="SSF54106">
    <property type="entry name" value="LysM domain"/>
    <property type="match status" value="1"/>
</dbReference>
<evidence type="ECO:0000259" key="7">
    <source>
        <dbReference type="PROSITE" id="PS51782"/>
    </source>
</evidence>
<dbReference type="InterPro" id="IPR018392">
    <property type="entry name" value="LysM"/>
</dbReference>
<protein>
    <recommendedName>
        <fullName evidence="10">LysM domain-containing protein</fullName>
    </recommendedName>
</protein>
<evidence type="ECO:0000256" key="1">
    <source>
        <dbReference type="ARBA" id="ARBA00022669"/>
    </source>
</evidence>
<keyword evidence="2" id="KW-0843">Virulence</keyword>
<dbReference type="Pfam" id="PF00187">
    <property type="entry name" value="Chitin_bind_1"/>
    <property type="match status" value="1"/>
</dbReference>
<dbReference type="InterPro" id="IPR036861">
    <property type="entry name" value="Endochitinase-like_sf"/>
</dbReference>
<gene>
    <name evidence="8" type="ORF">KVT40_003974</name>
</gene>
<feature type="region of interest" description="Disordered" evidence="4">
    <location>
        <begin position="258"/>
        <end position="308"/>
    </location>
</feature>
<evidence type="ECO:0000256" key="2">
    <source>
        <dbReference type="ARBA" id="ARBA00023026"/>
    </source>
</evidence>
<dbReference type="Gene3D" id="3.20.20.80">
    <property type="entry name" value="Glycosidases"/>
    <property type="match status" value="1"/>
</dbReference>
<dbReference type="SUPFAM" id="SSF51445">
    <property type="entry name" value="(Trans)glycosidases"/>
    <property type="match status" value="1"/>
</dbReference>
<dbReference type="Gene3D" id="3.10.350.10">
    <property type="entry name" value="LysM domain"/>
    <property type="match status" value="1"/>
</dbReference>
<dbReference type="Proteomes" id="UP000809789">
    <property type="component" value="Unassembled WGS sequence"/>
</dbReference>
<keyword evidence="3" id="KW-1015">Disulfide bond</keyword>
<evidence type="ECO:0000256" key="4">
    <source>
        <dbReference type="SAM" id="MobiDB-lite"/>
    </source>
</evidence>
<organism evidence="8 9">
    <name type="scientific">Elsinoe batatas</name>
    <dbReference type="NCBI Taxonomy" id="2601811"/>
    <lineage>
        <taxon>Eukaryota</taxon>
        <taxon>Fungi</taxon>
        <taxon>Dikarya</taxon>
        <taxon>Ascomycota</taxon>
        <taxon>Pezizomycotina</taxon>
        <taxon>Dothideomycetes</taxon>
        <taxon>Dothideomycetidae</taxon>
        <taxon>Myriangiales</taxon>
        <taxon>Elsinoaceae</taxon>
        <taxon>Elsinoe</taxon>
    </lineage>
</organism>
<accession>A0A8K0L5K9</accession>
<dbReference type="Pfam" id="PF01476">
    <property type="entry name" value="LysM"/>
    <property type="match status" value="1"/>
</dbReference>
<dbReference type="SMART" id="SM00257">
    <property type="entry name" value="LysM"/>
    <property type="match status" value="1"/>
</dbReference>
<reference evidence="8" key="1">
    <citation type="submission" date="2021-07" db="EMBL/GenBank/DDBJ databases">
        <title>Elsinoe batatas strain:CRI-CJ2 Genome sequencing and assembly.</title>
        <authorList>
            <person name="Huang L."/>
        </authorList>
    </citation>
    <scope>NUCLEOTIDE SEQUENCE</scope>
    <source>
        <strain evidence="8">CRI-CJ2</strain>
    </source>
</reference>
<evidence type="ECO:0008006" key="10">
    <source>
        <dbReference type="Google" id="ProtNLM"/>
    </source>
</evidence>
<dbReference type="PANTHER" id="PTHR47700:SF2">
    <property type="entry name" value="CHITINASE"/>
    <property type="match status" value="1"/>
</dbReference>